<name>A0A7E4W6F8_PANRE</name>
<dbReference type="InterPro" id="IPR002999">
    <property type="entry name" value="Tudor"/>
</dbReference>
<reference evidence="3" key="2">
    <citation type="submission" date="2020-10" db="UniProtKB">
        <authorList>
            <consortium name="WormBaseParasite"/>
        </authorList>
    </citation>
    <scope>IDENTIFICATION</scope>
</reference>
<protein>
    <submittedName>
        <fullName evidence="3">Tudor domain-containing protein</fullName>
    </submittedName>
</protein>
<evidence type="ECO:0000313" key="2">
    <source>
        <dbReference type="Proteomes" id="UP000492821"/>
    </source>
</evidence>
<feature type="domain" description="Tudor" evidence="1">
    <location>
        <begin position="110"/>
        <end position="170"/>
    </location>
</feature>
<accession>A0A7E4W6F8</accession>
<evidence type="ECO:0000313" key="3">
    <source>
        <dbReference type="WBParaSite" id="Pan_g8173.t1"/>
    </source>
</evidence>
<dbReference type="SUPFAM" id="SSF63748">
    <property type="entry name" value="Tudor/PWWP/MBT"/>
    <property type="match status" value="1"/>
</dbReference>
<dbReference type="Proteomes" id="UP000492821">
    <property type="component" value="Unassembled WGS sequence"/>
</dbReference>
<dbReference type="Pfam" id="PF00567">
    <property type="entry name" value="TUDOR"/>
    <property type="match status" value="1"/>
</dbReference>
<dbReference type="WBParaSite" id="Pan_g8173.t1">
    <property type="protein sequence ID" value="Pan_g8173.t1"/>
    <property type="gene ID" value="Pan_g8173"/>
</dbReference>
<dbReference type="AlphaFoldDB" id="A0A7E4W6F8"/>
<dbReference type="SMART" id="SM00333">
    <property type="entry name" value="TUDOR"/>
    <property type="match status" value="1"/>
</dbReference>
<organism evidence="2 3">
    <name type="scientific">Panagrellus redivivus</name>
    <name type="common">Microworm</name>
    <dbReference type="NCBI Taxonomy" id="6233"/>
    <lineage>
        <taxon>Eukaryota</taxon>
        <taxon>Metazoa</taxon>
        <taxon>Ecdysozoa</taxon>
        <taxon>Nematoda</taxon>
        <taxon>Chromadorea</taxon>
        <taxon>Rhabditida</taxon>
        <taxon>Tylenchina</taxon>
        <taxon>Panagrolaimomorpha</taxon>
        <taxon>Panagrolaimoidea</taxon>
        <taxon>Panagrolaimidae</taxon>
        <taxon>Panagrellus</taxon>
    </lineage>
</organism>
<evidence type="ECO:0000259" key="1">
    <source>
        <dbReference type="PROSITE" id="PS50304"/>
    </source>
</evidence>
<proteinExistence type="predicted"/>
<reference evidence="2" key="1">
    <citation type="journal article" date="2013" name="Genetics">
        <title>The draft genome and transcriptome of Panagrellus redivivus are shaped by the harsh demands of a free-living lifestyle.</title>
        <authorList>
            <person name="Srinivasan J."/>
            <person name="Dillman A.R."/>
            <person name="Macchietto M.G."/>
            <person name="Heikkinen L."/>
            <person name="Lakso M."/>
            <person name="Fracchia K.M."/>
            <person name="Antoshechkin I."/>
            <person name="Mortazavi A."/>
            <person name="Wong G."/>
            <person name="Sternberg P.W."/>
        </authorList>
    </citation>
    <scope>NUCLEOTIDE SEQUENCE [LARGE SCALE GENOMIC DNA]</scope>
    <source>
        <strain evidence="2">MT8872</strain>
    </source>
</reference>
<dbReference type="PROSITE" id="PS50304">
    <property type="entry name" value="TUDOR"/>
    <property type="match status" value="1"/>
</dbReference>
<sequence length="486" mass="54036">MTGANASLRLMSSRAVPSIAGLEEGEKPVQMILPRLFSFDSRSEKYVEHLLPCAVTGNISYVNAKQKVFAIQLNSSAAQGLIKDVHDYFSTKPMGQPFSAKPEICVPPPSFKVGKFAVAYIEELQHVCRVEILTVNKEKQEAEVLAIDVGAVALVPYCLLYALPDKFTQGEYRTALALVCRLAFREDSKFLTVKDLWFGLRMLVFVLSKTPPHMVLATEVGDNSFVDCLLLDLPEGHAIRLQQALNELNAWNVVNRYDHHRRMTYCSTPSPRKTVYVATVVGVTSITAIHIRDFESGVRLVMLTEVMRRRYSNTDFCKGMVLLEDEICPGLGVVFYQDNNFFRGAIRTRLTDGRVWVDCIDFPNTFHKVPLDVVFHPSYELLHVGALVWTVDLSEGLSPCQAATSGMIAARTLEPGMVVNVTHDGEHTYITLPNNHDLHVVLGLPRPAGEPSTVWTPEASMSRLKLSNRCDDNNSPSTPLAEAKIG</sequence>
<dbReference type="Gene3D" id="2.30.30.140">
    <property type="match status" value="1"/>
</dbReference>
<keyword evidence="2" id="KW-1185">Reference proteome</keyword>